<reference evidence="2 5" key="2">
    <citation type="submission" date="2020-07" db="EMBL/GenBank/DDBJ databases">
        <title>Organ Donor 1.</title>
        <authorList>
            <person name="Marsh A.J."/>
            <person name="Azcarate-Peril M.A."/>
        </authorList>
    </citation>
    <scope>NUCLEOTIDE SEQUENCE [LARGE SCALE GENOMIC DNA]</scope>
    <source>
        <strain evidence="2 5">AMC0717</strain>
    </source>
</reference>
<dbReference type="AlphaFoldDB" id="A0A1M6W7D8"/>
<protein>
    <submittedName>
        <fullName evidence="2">DUF2776 domain-containing protein</fullName>
    </submittedName>
</protein>
<feature type="transmembrane region" description="Helical" evidence="1">
    <location>
        <begin position="76"/>
        <end position="97"/>
    </location>
</feature>
<evidence type="ECO:0000313" key="2">
    <source>
        <dbReference type="EMBL" id="NZA37588.1"/>
    </source>
</evidence>
<feature type="transmembrane region" description="Helical" evidence="1">
    <location>
        <begin position="160"/>
        <end position="184"/>
    </location>
</feature>
<name>A0A1M6W7D8_9FIRM</name>
<proteinExistence type="predicted"/>
<comment type="caution">
    <text evidence="2">The sequence shown here is derived from an EMBL/GenBank/DDBJ whole genome shotgun (WGS) entry which is preliminary data.</text>
</comment>
<evidence type="ECO:0000256" key="1">
    <source>
        <dbReference type="SAM" id="Phobius"/>
    </source>
</evidence>
<feature type="transmembrane region" description="Helical" evidence="1">
    <location>
        <begin position="112"/>
        <end position="135"/>
    </location>
</feature>
<sequence length="354" mass="38416">MNYFMSIFFRLIPLLMGAICFSYGIYVTTLGTALGSGYLVAGHVLISLTAICIALYCTAATIIRQLINRYSSFFKWFLPVLGYAVSLFTVGMGIYYWNLHTINTAYFVSGNIIFGVGLIACCVTTVATSSTRFLFIPANSNKLQPGDKPQGAFSENTAKILIAIPAFCALVGLIRSIVLISAGLSSEYFVAGHVLFGTSLVCASLIALVASVIRQIQNTFTDKERWKWTIFVLILGSINVVLGIGILLVQKTPAWIAPGWVLVGLGFICYSISSKVILLASVWRQTFSLAKRIPLIPIMTTLFCLFTAAFLFEAELFNSAFFVPARVMVGLGAVCFTLYSIVSILESGTSGSSE</sequence>
<keyword evidence="1" id="KW-1133">Transmembrane helix</keyword>
<organism evidence="2 5">
    <name type="scientific">Eubacterium callanderi</name>
    <dbReference type="NCBI Taxonomy" id="53442"/>
    <lineage>
        <taxon>Bacteria</taxon>
        <taxon>Bacillati</taxon>
        <taxon>Bacillota</taxon>
        <taxon>Clostridia</taxon>
        <taxon>Eubacteriales</taxon>
        <taxon>Eubacteriaceae</taxon>
        <taxon>Eubacterium</taxon>
    </lineage>
</organism>
<feature type="transmembrane region" description="Helical" evidence="1">
    <location>
        <begin position="324"/>
        <end position="345"/>
    </location>
</feature>
<evidence type="ECO:0000313" key="3">
    <source>
        <dbReference type="EMBL" id="SHK89607.1"/>
    </source>
</evidence>
<dbReference type="InterPro" id="IPR021240">
    <property type="entry name" value="DUF2776"/>
</dbReference>
<dbReference type="EMBL" id="FRBP01000001">
    <property type="protein sequence ID" value="SHK89607.1"/>
    <property type="molecule type" value="Genomic_DNA"/>
</dbReference>
<dbReference type="RefSeq" id="WP_073381841.1">
    <property type="nucleotide sequence ID" value="NZ_CABJAI010000014.1"/>
</dbReference>
<gene>
    <name evidence="2" type="ORF">H0N91_05405</name>
    <name evidence="3" type="ORF">SAMN04515649_101180</name>
</gene>
<feature type="transmembrane region" description="Helical" evidence="1">
    <location>
        <begin position="7"/>
        <end position="26"/>
    </location>
</feature>
<feature type="transmembrane region" description="Helical" evidence="1">
    <location>
        <begin position="190"/>
        <end position="216"/>
    </location>
</feature>
<feature type="transmembrane region" description="Helical" evidence="1">
    <location>
        <begin position="255"/>
        <end position="283"/>
    </location>
</feature>
<feature type="transmembrane region" description="Helical" evidence="1">
    <location>
        <begin position="295"/>
        <end position="312"/>
    </location>
</feature>
<keyword evidence="1" id="KW-0812">Transmembrane</keyword>
<dbReference type="Pfam" id="PF10951">
    <property type="entry name" value="DUF2776"/>
    <property type="match status" value="1"/>
</dbReference>
<feature type="transmembrane region" description="Helical" evidence="1">
    <location>
        <begin position="228"/>
        <end position="249"/>
    </location>
</feature>
<evidence type="ECO:0000313" key="5">
    <source>
        <dbReference type="Proteomes" id="UP000586254"/>
    </source>
</evidence>
<dbReference type="Proteomes" id="UP000586254">
    <property type="component" value="Unassembled WGS sequence"/>
</dbReference>
<evidence type="ECO:0000313" key="4">
    <source>
        <dbReference type="Proteomes" id="UP000184012"/>
    </source>
</evidence>
<keyword evidence="1" id="KW-0472">Membrane</keyword>
<feature type="transmembrane region" description="Helical" evidence="1">
    <location>
        <begin position="38"/>
        <end position="64"/>
    </location>
</feature>
<accession>A0A1M6W7D8</accession>
<dbReference type="Proteomes" id="UP000184012">
    <property type="component" value="Unassembled WGS sequence"/>
</dbReference>
<dbReference type="EMBL" id="JACCKS010000005">
    <property type="protein sequence ID" value="NZA37588.1"/>
    <property type="molecule type" value="Genomic_DNA"/>
</dbReference>
<reference evidence="3 4" key="1">
    <citation type="submission" date="2016-11" db="EMBL/GenBank/DDBJ databases">
        <authorList>
            <person name="Varghese N."/>
            <person name="Submissions S."/>
        </authorList>
    </citation>
    <scope>NUCLEOTIDE SEQUENCE [LARGE SCALE GENOMIC DNA]</scope>
    <source>
        <strain evidence="3 4">FD</strain>
    </source>
</reference>